<dbReference type="Pfam" id="PF01161">
    <property type="entry name" value="PBP"/>
    <property type="match status" value="2"/>
</dbReference>
<dbReference type="PANTHER" id="PTHR11362:SF82">
    <property type="entry name" value="PHOSPHATIDYLETHANOLAMINE-BINDING PROTEIN 4"/>
    <property type="match status" value="1"/>
</dbReference>
<dbReference type="Proteomes" id="UP000079169">
    <property type="component" value="Unplaced"/>
</dbReference>
<dbReference type="InterPro" id="IPR035810">
    <property type="entry name" value="PEBP_euk"/>
</dbReference>
<evidence type="ECO:0000313" key="1">
    <source>
        <dbReference type="Proteomes" id="UP000079169"/>
    </source>
</evidence>
<dbReference type="KEGG" id="dci:103511519"/>
<dbReference type="InterPro" id="IPR008914">
    <property type="entry name" value="PEBP"/>
</dbReference>
<dbReference type="Gene3D" id="3.90.280.10">
    <property type="entry name" value="PEBP-like"/>
    <property type="match status" value="3"/>
</dbReference>
<evidence type="ECO:0000313" key="2">
    <source>
        <dbReference type="RefSeq" id="XP_008474464.2"/>
    </source>
</evidence>
<reference evidence="2" key="1">
    <citation type="submission" date="2025-08" db="UniProtKB">
        <authorList>
            <consortium name="RefSeq"/>
        </authorList>
    </citation>
    <scope>IDENTIFICATION</scope>
</reference>
<dbReference type="InterPro" id="IPR036610">
    <property type="entry name" value="PEBP-like_sf"/>
</dbReference>
<dbReference type="GeneID" id="103511519"/>
<proteinExistence type="predicted"/>
<organism evidence="1 2">
    <name type="scientific">Diaphorina citri</name>
    <name type="common">Asian citrus psyllid</name>
    <dbReference type="NCBI Taxonomy" id="121845"/>
    <lineage>
        <taxon>Eukaryota</taxon>
        <taxon>Metazoa</taxon>
        <taxon>Ecdysozoa</taxon>
        <taxon>Arthropoda</taxon>
        <taxon>Hexapoda</taxon>
        <taxon>Insecta</taxon>
        <taxon>Pterygota</taxon>
        <taxon>Neoptera</taxon>
        <taxon>Paraneoptera</taxon>
        <taxon>Hemiptera</taxon>
        <taxon>Sternorrhyncha</taxon>
        <taxon>Psylloidea</taxon>
        <taxon>Psyllidae</taxon>
        <taxon>Diaphorininae</taxon>
        <taxon>Diaphorina</taxon>
    </lineage>
</organism>
<protein>
    <submittedName>
        <fullName evidence="2">Uncharacterized protein LOC103511519</fullName>
    </submittedName>
</protein>
<accession>A0A1S3D4U3</accession>
<dbReference type="SUPFAM" id="SSF49777">
    <property type="entry name" value="PEBP-like"/>
    <property type="match status" value="3"/>
</dbReference>
<dbReference type="RefSeq" id="XP_008474464.2">
    <property type="nucleotide sequence ID" value="XM_008476242.2"/>
</dbReference>
<name>A0A1S3D4U3_DIACI</name>
<dbReference type="PANTHER" id="PTHR11362">
    <property type="entry name" value="PHOSPHATIDYLETHANOLAMINE-BINDING PROTEIN"/>
    <property type="match status" value="1"/>
</dbReference>
<dbReference type="PaxDb" id="121845-A0A1S3D4U3"/>
<gene>
    <name evidence="2" type="primary">LOC103511519</name>
</gene>
<dbReference type="AlphaFoldDB" id="A0A1S3D4U3"/>
<sequence>MNLHSLIWPSKILVETVLTFVLLAHCTKGIRFELPPHHHEEQNVDKLLQDLKINTGQALSSREICKVEYPGNVSVNLGNTLTPTQVKEQPHVSWSANPKDHYVLCMTDPDAPSRDYPIAREWHHWLMGNIKGGNLEGADHLSRYIGAGPPKQTGPHRYAFLVYKQPNYTVFDEPRLMHNSIHGRANFSIAKFAKKYKLGDPIAVNYFLAEFDDYVPKLYEKLFGSVRVTSTVNYSTKRIKHYQAHCTKGIRFELPPHHHEEQNVDKLLQDLKINTGQALSSREICKVEYPDGVQVYLGNKLTPTQVKVEPNVTWSANPKDNYVLAMIDPDAPSRDNPTVKEWHHWLMGNIKGGDLEEADHLSRYIGAGPPKNTGLHRYVFLVYKQPKFIVFTEHRLLDNSIYGRANFSIAEFAKKYDLGDPIAVNYFEAEYDDYVPTLYKQLGCQTFLQTKLTKLFSAASYSVKMVDVAGKLKELEVIPDVIKTAPSELLKVEYPGGVSVEYPGGVSVNLGNHVRAVNRDLYHTCYTLSGLSVAQHPPLGTDVIGTPQSQAILCFSSQDGRAKFSIANFAEKYKLGEPIAVNFFQAEYDDYVPTLYKQLGA</sequence>
<dbReference type="STRING" id="121845.A0A1S3D4U3"/>
<dbReference type="CDD" id="cd00866">
    <property type="entry name" value="PEBP_euk"/>
    <property type="match status" value="2"/>
</dbReference>
<keyword evidence="1" id="KW-1185">Reference proteome</keyword>